<name>K0KFH3_WICCF</name>
<protein>
    <submittedName>
        <fullName evidence="2">Uncharacterized protein</fullName>
    </submittedName>
</protein>
<gene>
    <name evidence="2" type="ORF">BN7_3429</name>
</gene>
<organism evidence="2 3">
    <name type="scientific">Wickerhamomyces ciferrii (strain ATCC 14091 / BCRC 22168 / CBS 111 / JCM 3599 / NBRC 0793 / NRRL Y-1031 F-60-10)</name>
    <name type="common">Yeast</name>
    <name type="synonym">Pichia ciferrii</name>
    <dbReference type="NCBI Taxonomy" id="1206466"/>
    <lineage>
        <taxon>Eukaryota</taxon>
        <taxon>Fungi</taxon>
        <taxon>Dikarya</taxon>
        <taxon>Ascomycota</taxon>
        <taxon>Saccharomycotina</taxon>
        <taxon>Saccharomycetes</taxon>
        <taxon>Phaffomycetales</taxon>
        <taxon>Wickerhamomycetaceae</taxon>
        <taxon>Wickerhamomyces</taxon>
    </lineage>
</organism>
<proteinExistence type="predicted"/>
<dbReference type="HOGENOM" id="CLU_1548824_0_0_1"/>
<dbReference type="Proteomes" id="UP000009328">
    <property type="component" value="Unassembled WGS sequence"/>
</dbReference>
<sequence>MSKYQKLQELYQKTELPDLELEKKYQNHLSDQINQYQHFINLAKSNISKNIPINQEIPGIFETNKKIPFNIERGDTLGISLANNYTDSQISQSKEYIKILRQRSLDLDNNIQKKQELNDKLDVFLQGLETRLLNETQGESIDEIDKLQDQLLNEKIRYRTLRKELQNLSEEYE</sequence>
<evidence type="ECO:0000313" key="3">
    <source>
        <dbReference type="Proteomes" id="UP000009328"/>
    </source>
</evidence>
<reference evidence="2 3" key="1">
    <citation type="journal article" date="2012" name="Eukaryot. Cell">
        <title>Draft genome sequence of Wickerhamomyces ciferrii NRRL Y-1031 F-60-10.</title>
        <authorList>
            <person name="Schneider J."/>
            <person name="Andrea H."/>
            <person name="Blom J."/>
            <person name="Jaenicke S."/>
            <person name="Ruckert C."/>
            <person name="Schorsch C."/>
            <person name="Szczepanowski R."/>
            <person name="Farwick M."/>
            <person name="Goesmann A."/>
            <person name="Puhler A."/>
            <person name="Schaffer S."/>
            <person name="Tauch A."/>
            <person name="Kohler T."/>
            <person name="Brinkrolf K."/>
        </authorList>
    </citation>
    <scope>NUCLEOTIDE SEQUENCE [LARGE SCALE GENOMIC DNA]</scope>
    <source>
        <strain evidence="3">ATCC 14091 / BCRC 22168 / CBS 111 / JCM 3599 / NBRC 0793 / NRRL Y-1031 F-60-10</strain>
    </source>
</reference>
<dbReference type="EMBL" id="CAIF01000092">
    <property type="protein sequence ID" value="CCH43875.1"/>
    <property type="molecule type" value="Genomic_DNA"/>
</dbReference>
<dbReference type="InParanoid" id="K0KFH3"/>
<dbReference type="AlphaFoldDB" id="K0KFH3"/>
<accession>K0KFH3</accession>
<comment type="caution">
    <text evidence="2">The sequence shown here is derived from an EMBL/GenBank/DDBJ whole genome shotgun (WGS) entry which is preliminary data.</text>
</comment>
<evidence type="ECO:0000256" key="1">
    <source>
        <dbReference type="SAM" id="Coils"/>
    </source>
</evidence>
<evidence type="ECO:0000313" key="2">
    <source>
        <dbReference type="EMBL" id="CCH43875.1"/>
    </source>
</evidence>
<keyword evidence="3" id="KW-1185">Reference proteome</keyword>
<keyword evidence="1" id="KW-0175">Coiled coil</keyword>
<feature type="coiled-coil region" evidence="1">
    <location>
        <begin position="144"/>
        <end position="171"/>
    </location>
</feature>